<dbReference type="GeneID" id="25563007"/>
<accession>A0A0L0D4D2</accession>
<dbReference type="InterPro" id="IPR013517">
    <property type="entry name" value="FG-GAP"/>
</dbReference>
<dbReference type="PANTHER" id="PTHR44103:SF1">
    <property type="entry name" value="PROPROTEIN CONVERTASE P"/>
    <property type="match status" value="1"/>
</dbReference>
<keyword evidence="1" id="KW-0732">Signal</keyword>
<dbReference type="PANTHER" id="PTHR44103">
    <property type="entry name" value="PROPROTEIN CONVERTASE P"/>
    <property type="match status" value="1"/>
</dbReference>
<dbReference type="Gene3D" id="2.130.10.130">
    <property type="entry name" value="Integrin alpha, N-terminal"/>
    <property type="match status" value="3"/>
</dbReference>
<organism evidence="2 3">
    <name type="scientific">Thecamonas trahens ATCC 50062</name>
    <dbReference type="NCBI Taxonomy" id="461836"/>
    <lineage>
        <taxon>Eukaryota</taxon>
        <taxon>Apusozoa</taxon>
        <taxon>Apusomonadida</taxon>
        <taxon>Apusomonadidae</taxon>
        <taxon>Thecamonas</taxon>
    </lineage>
</organism>
<dbReference type="RefSeq" id="XP_013760237.1">
    <property type="nucleotide sequence ID" value="XM_013904783.1"/>
</dbReference>
<dbReference type="Pfam" id="PF13517">
    <property type="entry name" value="FG-GAP_3"/>
    <property type="match status" value="5"/>
</dbReference>
<dbReference type="InterPro" id="IPR028994">
    <property type="entry name" value="Integrin_alpha_N"/>
</dbReference>
<evidence type="ECO:0000313" key="2">
    <source>
        <dbReference type="EMBL" id="KNC46966.1"/>
    </source>
</evidence>
<evidence type="ECO:0000256" key="1">
    <source>
        <dbReference type="ARBA" id="ARBA00022729"/>
    </source>
</evidence>
<dbReference type="Proteomes" id="UP000054408">
    <property type="component" value="Unassembled WGS sequence"/>
</dbReference>
<protein>
    <submittedName>
        <fullName evidence="2">Fibronectin type III domain-containing protein</fullName>
    </submittedName>
</protein>
<dbReference type="AlphaFoldDB" id="A0A0L0D4D2"/>
<reference evidence="2 3" key="1">
    <citation type="submission" date="2010-05" db="EMBL/GenBank/DDBJ databases">
        <title>The Genome Sequence of Thecamonas trahens ATCC 50062.</title>
        <authorList>
            <consortium name="The Broad Institute Genome Sequencing Platform"/>
            <person name="Russ C."/>
            <person name="Cuomo C."/>
            <person name="Shea T."/>
            <person name="Young S.K."/>
            <person name="Zeng Q."/>
            <person name="Koehrsen M."/>
            <person name="Haas B."/>
            <person name="Borodovsky M."/>
            <person name="Guigo R."/>
            <person name="Alvarado L."/>
            <person name="Berlin A."/>
            <person name="Bochicchio J."/>
            <person name="Borenstein D."/>
            <person name="Chapman S."/>
            <person name="Chen Z."/>
            <person name="Freedman E."/>
            <person name="Gellesch M."/>
            <person name="Goldberg J."/>
            <person name="Griggs A."/>
            <person name="Gujja S."/>
            <person name="Heilman E."/>
            <person name="Heiman D."/>
            <person name="Hepburn T."/>
            <person name="Howarth C."/>
            <person name="Jen D."/>
            <person name="Larson L."/>
            <person name="Mehta T."/>
            <person name="Park D."/>
            <person name="Pearson M."/>
            <person name="Roberts A."/>
            <person name="Saif S."/>
            <person name="Shenoy N."/>
            <person name="Sisk P."/>
            <person name="Stolte C."/>
            <person name="Sykes S."/>
            <person name="Thomson T."/>
            <person name="Walk T."/>
            <person name="White J."/>
            <person name="Yandava C."/>
            <person name="Burger G."/>
            <person name="Gray M.W."/>
            <person name="Holland P.W.H."/>
            <person name="King N."/>
            <person name="Lang F.B.F."/>
            <person name="Roger A.J."/>
            <person name="Ruiz-Trillo I."/>
            <person name="Lander E."/>
            <person name="Nusbaum C."/>
        </authorList>
    </citation>
    <scope>NUCLEOTIDE SEQUENCE [LARGE SCALE GENOMIC DNA]</scope>
    <source>
        <strain evidence="2 3">ATCC 50062</strain>
    </source>
</reference>
<gene>
    <name evidence="2" type="ORF">AMSG_03399</name>
</gene>
<sequence length="896" mass="92318">MIVSDKLRLARGWDVVIGCASSATIVLVTNDGSATFAPPTVIASEFVNGIAHLTTALIDADAHWDLVAASAGNSSVVWIRNIDSAGSFAAPQLVADNLDAVAAVAVGDVNGDGSNDVVAAVENAQQIVWIANNGTGTFALPLVIDSGSLNGVRAVALGDINGDGRLDVAATPAFEDVVVWYANHVAINGTFSSRRIAMTATDDVSDVVLADLDSDGILDIAAVSLADDKLAWARGVDGAGTFSPQIVVSTALNGARSVIAVDVDSDGDLDLVASAVYANMLYWAENVSPARGFGPAQRLAVDFTDPSALAVADIDGDGRRDIIASSAAGTGPVAWFRNTPPSSTWSSDITITSTADGIRHITVADIDADGDLDVVYVNYGDDSIRWVSNTNGAADFADPRTITTVADGVTAAAAADIDNDGDLDLVSVSERDSKVAWYENLDGRGSFGPQQVITTTHPGAFALRALDFDHSGSIDIIYAAVDDDSIVYLSNTDGRGSFASPVVVNAACAGAASVAVADLNDDSEFDVIVACRGSDKVEWHAGVGDGSFGPAQPVETTLNRPVDVQPADMDADGDIDVVIVASLSAAVVWRENSDSAGTFTTTNTIASGVDLAGIASVTVADFDLDGDLDIAVAIFDENVFSWFENYASGVSWSSKRDMYSGSGAFAITAADIDADGDSDLIVGTQYSDKLVMLTRYLRGPFHNYSAPAVAYAPTSLACSSAPHTLACITESLGALSWCEQQTLLLPSADFVNCRRDTHILIERPVALAPLSSSGRVAINCTAAGGGVTFRVTPHSSPLIDTLGHLAISGIDIVGMTTGRSSLYASPGIRADGAGVRLRLAALTVSPYLHEGRGGALLASGGAELDLAAVTMTHNSASFRGGRSLPLAPAPGSPLPI</sequence>
<dbReference type="SUPFAM" id="SSF69318">
    <property type="entry name" value="Integrin alpha N-terminal domain"/>
    <property type="match status" value="2"/>
</dbReference>
<evidence type="ECO:0000313" key="3">
    <source>
        <dbReference type="Proteomes" id="UP000054408"/>
    </source>
</evidence>
<name>A0A0L0D4D2_THETB</name>
<proteinExistence type="predicted"/>
<dbReference type="EMBL" id="GL349444">
    <property type="protein sequence ID" value="KNC46966.1"/>
    <property type="molecule type" value="Genomic_DNA"/>
</dbReference>
<keyword evidence="3" id="KW-1185">Reference proteome</keyword>